<accession>A0A5J6D7A4</accession>
<evidence type="ECO:0000313" key="1">
    <source>
        <dbReference type="EMBL" id="QEQ93679.1"/>
    </source>
</evidence>
<dbReference type="KEGG" id="vg:77931455"/>
<sequence>MATPTQTKIAEIMGTINLEAIAQEMVDVISGKVCDHADLIALAQMEERNITDADSHEAHKIYKAAEAALIDGVLRHMKNIQRGM</sequence>
<evidence type="ECO:0000313" key="2">
    <source>
        <dbReference type="Proteomes" id="UP000327392"/>
    </source>
</evidence>
<reference evidence="1 2" key="1">
    <citation type="submission" date="2019-07" db="EMBL/GenBank/DDBJ databases">
        <authorList>
            <person name="Mandava P."/>
            <person name="Ferry J.C."/>
            <person name="Fallon S.M."/>
            <person name="Hajdenberg M."/>
            <person name="Sharma E."/>
            <person name="Shaffer C.D."/>
            <person name="Weston-Hafer K.A."/>
            <person name="Garlena R.A."/>
            <person name="Russell D.A."/>
            <person name="Pope W.H."/>
            <person name="Jacobs-Sera D."/>
            <person name="Hatfull G.F."/>
        </authorList>
    </citation>
    <scope>NUCLEOTIDE SEQUENCE [LARGE SCALE GENOMIC DNA]</scope>
</reference>
<organism evidence="1 2">
    <name type="scientific">Streptomyces phage Zuko</name>
    <dbReference type="NCBI Taxonomy" id="2601695"/>
    <lineage>
        <taxon>Viruses</taxon>
        <taxon>Duplodnaviria</taxon>
        <taxon>Heunggongvirae</taxon>
        <taxon>Uroviricota</taxon>
        <taxon>Caudoviricetes</taxon>
        <taxon>Zukovirus</taxon>
        <taxon>Zukovirus zuko</taxon>
    </lineage>
</organism>
<proteinExistence type="predicted"/>
<protein>
    <submittedName>
        <fullName evidence="1">Uncharacterized protein</fullName>
    </submittedName>
</protein>
<dbReference type="RefSeq" id="YP_010655592.1">
    <property type="nucleotide sequence ID" value="NC_070829.1"/>
</dbReference>
<keyword evidence="2" id="KW-1185">Reference proteome</keyword>
<dbReference type="EMBL" id="MN204493">
    <property type="protein sequence ID" value="QEQ93679.1"/>
    <property type="molecule type" value="Genomic_DNA"/>
</dbReference>
<dbReference type="Proteomes" id="UP000327392">
    <property type="component" value="Segment"/>
</dbReference>
<dbReference type="GeneID" id="77931455"/>
<name>A0A5J6D7A4_9CAUD</name>
<gene>
    <name evidence="1" type="primary">101</name>
    <name evidence="1" type="ORF">SEA_ZUKO_101</name>
</gene>